<feature type="region of interest" description="Disordered" evidence="1">
    <location>
        <begin position="177"/>
        <end position="221"/>
    </location>
</feature>
<name>A0A7H8QYK1_TALRU</name>
<dbReference type="AlphaFoldDB" id="A0A7H8QYK1"/>
<proteinExistence type="predicted"/>
<evidence type="ECO:0000313" key="2">
    <source>
        <dbReference type="EMBL" id="QKX59169.1"/>
    </source>
</evidence>
<sequence>MLAAKTPMSISALLNPPQKTEPNVLPGNLHLSLCLDNGSMDYRYENFDGATTASSARRDRRRPPRPKYMEEEMYFIWYHRIDLEEDWRECADAFNRQFPSPQGRNVQGIQCKFYRFINSKRCPTVREQRRLKDGELITGRRRRGERLPQYGVVEWCNIWYPWMRPDHAVTGLRLGPHATPVGRLDDRRTSYSGSSSEATTPEPYSPGSYSDDTESQEEEAH</sequence>
<gene>
    <name evidence="2" type="ORF">TRUGW13939_06301</name>
</gene>
<dbReference type="GeneID" id="55993796"/>
<evidence type="ECO:0000313" key="3">
    <source>
        <dbReference type="Proteomes" id="UP000509510"/>
    </source>
</evidence>
<dbReference type="Proteomes" id="UP000509510">
    <property type="component" value="Chromosome III"/>
</dbReference>
<dbReference type="KEGG" id="trg:TRUGW13939_06301"/>
<protein>
    <submittedName>
        <fullName evidence="2">Uncharacterized protein</fullName>
    </submittedName>
</protein>
<dbReference type="EMBL" id="CP055900">
    <property type="protein sequence ID" value="QKX59169.1"/>
    <property type="molecule type" value="Genomic_DNA"/>
</dbReference>
<organism evidence="2 3">
    <name type="scientific">Talaromyces rugulosus</name>
    <name type="common">Penicillium rugulosum</name>
    <dbReference type="NCBI Taxonomy" id="121627"/>
    <lineage>
        <taxon>Eukaryota</taxon>
        <taxon>Fungi</taxon>
        <taxon>Dikarya</taxon>
        <taxon>Ascomycota</taxon>
        <taxon>Pezizomycotina</taxon>
        <taxon>Eurotiomycetes</taxon>
        <taxon>Eurotiomycetidae</taxon>
        <taxon>Eurotiales</taxon>
        <taxon>Trichocomaceae</taxon>
        <taxon>Talaromyces</taxon>
        <taxon>Talaromyces sect. Islandici</taxon>
    </lineage>
</organism>
<accession>A0A7H8QYK1</accession>
<dbReference type="OrthoDB" id="3921745at2759"/>
<evidence type="ECO:0000256" key="1">
    <source>
        <dbReference type="SAM" id="MobiDB-lite"/>
    </source>
</evidence>
<reference evidence="3" key="1">
    <citation type="submission" date="2020-06" db="EMBL/GenBank/DDBJ databases">
        <title>A chromosome-scale genome assembly of Talaromyces rugulosus W13939.</title>
        <authorList>
            <person name="Wang B."/>
            <person name="Guo L."/>
            <person name="Ye K."/>
            <person name="Wang L."/>
        </authorList>
    </citation>
    <scope>NUCLEOTIDE SEQUENCE [LARGE SCALE GENOMIC DNA]</scope>
    <source>
        <strain evidence="3">W13939</strain>
    </source>
</reference>
<feature type="compositionally biased region" description="Polar residues" evidence="1">
    <location>
        <begin position="190"/>
        <end position="199"/>
    </location>
</feature>
<dbReference type="RefSeq" id="XP_035345347.1">
    <property type="nucleotide sequence ID" value="XM_035489454.1"/>
</dbReference>
<feature type="compositionally biased region" description="Acidic residues" evidence="1">
    <location>
        <begin position="211"/>
        <end position="221"/>
    </location>
</feature>
<keyword evidence="3" id="KW-1185">Reference proteome</keyword>